<name>V5RIA7_SPIAP</name>
<evidence type="ECO:0000256" key="9">
    <source>
        <dbReference type="HAMAP-Rule" id="MF_01152"/>
    </source>
</evidence>
<dbReference type="PROSITE" id="PS51188">
    <property type="entry name" value="ZF_CR"/>
    <property type="match status" value="1"/>
</dbReference>
<dbReference type="SMART" id="SM00271">
    <property type="entry name" value="DnaJ"/>
    <property type="match status" value="1"/>
</dbReference>
<dbReference type="GO" id="GO:0051082">
    <property type="term" value="F:unfolded protein binding"/>
    <property type="evidence" value="ECO:0007669"/>
    <property type="project" value="UniProtKB-UniRule"/>
</dbReference>
<dbReference type="HAMAP" id="MF_01152">
    <property type="entry name" value="DnaJ"/>
    <property type="match status" value="1"/>
</dbReference>
<dbReference type="STRING" id="1276258.SAPIS_v1c03520"/>
<dbReference type="GO" id="GO:0042026">
    <property type="term" value="P:protein refolding"/>
    <property type="evidence" value="ECO:0007669"/>
    <property type="project" value="TreeGrafter"/>
</dbReference>
<dbReference type="InterPro" id="IPR001623">
    <property type="entry name" value="DnaJ_domain"/>
</dbReference>
<feature type="binding site" evidence="9">
    <location>
        <position position="176"/>
    </location>
    <ligand>
        <name>Zn(2+)</name>
        <dbReference type="ChEBI" id="CHEBI:29105"/>
        <label>2</label>
    </ligand>
</feature>
<evidence type="ECO:0000259" key="12">
    <source>
        <dbReference type="PROSITE" id="PS51188"/>
    </source>
</evidence>
<comment type="subunit">
    <text evidence="9">Homodimer.</text>
</comment>
<dbReference type="KEGG" id="sapi:SAPIS_v1c03520"/>
<evidence type="ECO:0000256" key="10">
    <source>
        <dbReference type="PROSITE-ProRule" id="PRU00546"/>
    </source>
</evidence>
<feature type="repeat" description="CXXCXGXG motif" evidence="9">
    <location>
        <begin position="159"/>
        <end position="166"/>
    </location>
</feature>
<evidence type="ECO:0000256" key="7">
    <source>
        <dbReference type="ARBA" id="ARBA00061004"/>
    </source>
</evidence>
<keyword evidence="1 9" id="KW-0479">Metal-binding</keyword>
<feature type="repeat" description="CXXCXGXG motif" evidence="9">
    <location>
        <begin position="176"/>
        <end position="183"/>
    </location>
</feature>
<keyword evidence="14" id="KW-1185">Reference proteome</keyword>
<dbReference type="GO" id="GO:0005524">
    <property type="term" value="F:ATP binding"/>
    <property type="evidence" value="ECO:0007669"/>
    <property type="project" value="InterPro"/>
</dbReference>
<dbReference type="Pfam" id="PF01556">
    <property type="entry name" value="DnaJ_C"/>
    <property type="match status" value="1"/>
</dbReference>
<dbReference type="HOGENOM" id="CLU_017633_0_7_14"/>
<dbReference type="CDD" id="cd10747">
    <property type="entry name" value="DnaJ_C"/>
    <property type="match status" value="1"/>
</dbReference>
<dbReference type="SUPFAM" id="SSF49493">
    <property type="entry name" value="HSP40/DnaJ peptide-binding domain"/>
    <property type="match status" value="2"/>
</dbReference>
<dbReference type="GO" id="GO:0006260">
    <property type="term" value="P:DNA replication"/>
    <property type="evidence" value="ECO:0007669"/>
    <property type="project" value="UniProtKB-KW"/>
</dbReference>
<feature type="domain" description="CR-type" evidence="12">
    <location>
        <begin position="146"/>
        <end position="228"/>
    </location>
</feature>
<dbReference type="Pfam" id="PF00226">
    <property type="entry name" value="DnaJ"/>
    <property type="match status" value="1"/>
</dbReference>
<dbReference type="CDD" id="cd06257">
    <property type="entry name" value="DnaJ"/>
    <property type="match status" value="1"/>
</dbReference>
<comment type="cofactor">
    <cofactor evidence="9">
        <name>Zn(2+)</name>
        <dbReference type="ChEBI" id="CHEBI:29105"/>
    </cofactor>
    <text evidence="9">Binds 2 Zn(2+) ions per monomer.</text>
</comment>
<dbReference type="EMBL" id="CP006682">
    <property type="protein sequence ID" value="AHB36198.1"/>
    <property type="molecule type" value="Genomic_DNA"/>
</dbReference>
<keyword evidence="9" id="KW-0235">DNA replication</keyword>
<dbReference type="SUPFAM" id="SSF57938">
    <property type="entry name" value="DnaJ/Hsp40 cysteine-rich domain"/>
    <property type="match status" value="1"/>
</dbReference>
<dbReference type="CDD" id="cd10719">
    <property type="entry name" value="DnaJ_zf"/>
    <property type="match status" value="1"/>
</dbReference>
<evidence type="ECO:0000256" key="6">
    <source>
        <dbReference type="ARBA" id="ARBA00053423"/>
    </source>
</evidence>
<dbReference type="InterPro" id="IPR002939">
    <property type="entry name" value="DnaJ_C"/>
</dbReference>
<dbReference type="Gene3D" id="2.10.230.10">
    <property type="entry name" value="Heat shock protein DnaJ, cysteine-rich domain"/>
    <property type="match status" value="1"/>
</dbReference>
<sequence>MPKKRDYYEILGVSKTATEDEIKKAYRKLAKKYHPDVSKEENAEELFKEATEAAEVLLDEQKRKTYDQFGHDGVQGMGAGFGGGFSGFSDFFSNMGGGNDFFSDIFSNIFGRGSRSSGFSSRNSKKARGQDVVVDLTLTLNELLFGVDKEVELQLVCKCDECNGVGAQSSSDIITCEVCNGHGVVTILQDMGIAKFQTQQTCPKCKGKGKSIKNPCKSCKGEGARLKREKIKLPIPKGLTPGQQIVLRNVGNYSVEGGEKGHLYANIDLSVTGDIKIVNNYDIKAKLNVSYLDALLGNTIKVDSLDGQLDVKIAKGSKNFDTLILKNHGLFKGVKSSSRGNLILEINIVIPKEVSKEEKELLEDIQKISQFKSSNNIKN</sequence>
<evidence type="ECO:0000256" key="3">
    <source>
        <dbReference type="ARBA" id="ARBA00022771"/>
    </source>
</evidence>
<dbReference type="FunFam" id="1.10.287.110:FF:000034">
    <property type="entry name" value="Chaperone protein DnaJ"/>
    <property type="match status" value="1"/>
</dbReference>
<feature type="repeat" description="CXXCXGXG motif" evidence="9">
    <location>
        <begin position="202"/>
        <end position="209"/>
    </location>
</feature>
<dbReference type="Pfam" id="PF00684">
    <property type="entry name" value="DnaJ_CXXCXGXG"/>
    <property type="match status" value="1"/>
</dbReference>
<dbReference type="GO" id="GO:0005737">
    <property type="term" value="C:cytoplasm"/>
    <property type="evidence" value="ECO:0007669"/>
    <property type="project" value="UniProtKB-SubCell"/>
</dbReference>
<reference evidence="13 14" key="1">
    <citation type="journal article" date="2014" name="Genome Announc.">
        <title>Complete Genome Sequence of Spiroplasma apis B31T (ATCC 33834), a Bacterium Associated with May Disease of Honeybees (Apis mellifera).</title>
        <authorList>
            <person name="Ku C."/>
            <person name="Lo W.S."/>
            <person name="Chen L.L."/>
            <person name="Kuo C.H."/>
        </authorList>
    </citation>
    <scope>NUCLEOTIDE SEQUENCE [LARGE SCALE GENOMIC DNA]</scope>
    <source>
        <strain evidence="13">B31</strain>
    </source>
</reference>
<dbReference type="GO" id="GO:0008270">
    <property type="term" value="F:zinc ion binding"/>
    <property type="evidence" value="ECO:0007669"/>
    <property type="project" value="UniProtKB-UniRule"/>
</dbReference>
<keyword evidence="3 9" id="KW-0863">Zinc-finger</keyword>
<accession>V5RIA7</accession>
<evidence type="ECO:0000259" key="11">
    <source>
        <dbReference type="PROSITE" id="PS50076"/>
    </source>
</evidence>
<dbReference type="PRINTS" id="PR00625">
    <property type="entry name" value="JDOMAIN"/>
</dbReference>
<feature type="binding site" evidence="9">
    <location>
        <position position="202"/>
    </location>
    <ligand>
        <name>Zn(2+)</name>
        <dbReference type="ChEBI" id="CHEBI:29105"/>
        <label>2</label>
    </ligand>
</feature>
<dbReference type="PATRIC" id="fig|1276258.3.peg.349"/>
<feature type="binding site" evidence="9">
    <location>
        <position position="216"/>
    </location>
    <ligand>
        <name>Zn(2+)</name>
        <dbReference type="ChEBI" id="CHEBI:29105"/>
        <label>1</label>
    </ligand>
</feature>
<dbReference type="PANTHER" id="PTHR43096">
    <property type="entry name" value="DNAJ HOMOLOG 1, MITOCHONDRIAL-RELATED"/>
    <property type="match status" value="1"/>
</dbReference>
<dbReference type="InterPro" id="IPR008971">
    <property type="entry name" value="HSP40/DnaJ_pept-bd"/>
</dbReference>
<comment type="subcellular location">
    <subcellularLocation>
        <location evidence="9">Cytoplasm</location>
    </subcellularLocation>
</comment>
<feature type="domain" description="J" evidence="11">
    <location>
        <begin position="6"/>
        <end position="70"/>
    </location>
</feature>
<proteinExistence type="inferred from homology"/>
<evidence type="ECO:0000313" key="14">
    <source>
        <dbReference type="Proteomes" id="UP000018550"/>
    </source>
</evidence>
<gene>
    <name evidence="9 13" type="primary">dnaJ</name>
    <name evidence="13" type="ORF">SAPIS_v1c03520</name>
</gene>
<keyword evidence="9" id="KW-0963">Cytoplasm</keyword>
<dbReference type="GO" id="GO:0031072">
    <property type="term" value="F:heat shock protein binding"/>
    <property type="evidence" value="ECO:0007669"/>
    <property type="project" value="InterPro"/>
</dbReference>
<evidence type="ECO:0000256" key="8">
    <source>
        <dbReference type="ARBA" id="ARBA00067609"/>
    </source>
</evidence>
<dbReference type="PANTHER" id="PTHR43096:SF10">
    <property type="entry name" value="CHAPERONE PROTEIN DNAJ A6, CHLOROPLASTIC"/>
    <property type="match status" value="1"/>
</dbReference>
<dbReference type="RefSeq" id="WP_023789132.1">
    <property type="nucleotide sequence ID" value="NC_022998.1"/>
</dbReference>
<evidence type="ECO:0000256" key="4">
    <source>
        <dbReference type="ARBA" id="ARBA00022833"/>
    </source>
</evidence>
<feature type="zinc finger region" description="CR-type" evidence="10">
    <location>
        <begin position="146"/>
        <end position="228"/>
    </location>
</feature>
<protein>
    <recommendedName>
        <fullName evidence="8 9">Chaperone protein DnaJ</fullName>
    </recommendedName>
</protein>
<comment type="function">
    <text evidence="6 9">Participates actively in the response to hyperosmotic and heat shock by preventing the aggregation of stress-denatured proteins and by disaggregating proteins, also in an autonomous, DnaK-independent fashion. Unfolded proteins bind initially to DnaJ; upon interaction with the DnaJ-bound protein, DnaK hydrolyzes its bound ATP, resulting in the formation of a stable complex. GrpE releases ADP from DnaK; ATP binding to DnaK triggers the release of the substrate protein, thus completing the reaction cycle. Several rounds of ATP-dependent interactions between DnaJ, DnaK and GrpE are required for fully efficient folding. Also involved, together with DnaK and GrpE, in the DNA replication of plasmids through activation of initiation proteins.</text>
</comment>
<dbReference type="SUPFAM" id="SSF46565">
    <property type="entry name" value="Chaperone J-domain"/>
    <property type="match status" value="1"/>
</dbReference>
<evidence type="ECO:0000256" key="1">
    <source>
        <dbReference type="ARBA" id="ARBA00022723"/>
    </source>
</evidence>
<dbReference type="PROSITE" id="PS50076">
    <property type="entry name" value="DNAJ_2"/>
    <property type="match status" value="1"/>
</dbReference>
<keyword evidence="4 9" id="KW-0862">Zinc</keyword>
<dbReference type="Gene3D" id="1.10.287.110">
    <property type="entry name" value="DnaJ domain"/>
    <property type="match status" value="1"/>
</dbReference>
<feature type="binding site" evidence="9">
    <location>
        <position position="205"/>
    </location>
    <ligand>
        <name>Zn(2+)</name>
        <dbReference type="ChEBI" id="CHEBI:29105"/>
        <label>2</label>
    </ligand>
</feature>
<dbReference type="GO" id="GO:0009408">
    <property type="term" value="P:response to heat"/>
    <property type="evidence" value="ECO:0007669"/>
    <property type="project" value="InterPro"/>
</dbReference>
<dbReference type="InterPro" id="IPR012724">
    <property type="entry name" value="DnaJ"/>
</dbReference>
<keyword evidence="5 9" id="KW-0143">Chaperone</keyword>
<evidence type="ECO:0000256" key="2">
    <source>
        <dbReference type="ARBA" id="ARBA00022737"/>
    </source>
</evidence>
<comment type="domain">
    <text evidence="9">The J domain is necessary and sufficient to stimulate DnaK ATPase activity. Zinc center 1 plays an important role in the autonomous, DnaK-independent chaperone activity of DnaJ. Zinc center 2 is essential for interaction with DnaK and for DnaJ activity.</text>
</comment>
<feature type="binding site" evidence="9">
    <location>
        <position position="219"/>
    </location>
    <ligand>
        <name>Zn(2+)</name>
        <dbReference type="ChEBI" id="CHEBI:29105"/>
        <label>1</label>
    </ligand>
</feature>
<evidence type="ECO:0000256" key="5">
    <source>
        <dbReference type="ARBA" id="ARBA00023186"/>
    </source>
</evidence>
<keyword evidence="9" id="KW-0346">Stress response</keyword>
<feature type="binding site" evidence="9">
    <location>
        <position position="162"/>
    </location>
    <ligand>
        <name>Zn(2+)</name>
        <dbReference type="ChEBI" id="CHEBI:29105"/>
        <label>1</label>
    </ligand>
</feature>
<dbReference type="Gene3D" id="2.60.260.20">
    <property type="entry name" value="Urease metallochaperone UreE, N-terminal domain"/>
    <property type="match status" value="2"/>
</dbReference>
<dbReference type="FunFam" id="2.10.230.10:FF:000002">
    <property type="entry name" value="Molecular chaperone DnaJ"/>
    <property type="match status" value="1"/>
</dbReference>
<dbReference type="AlphaFoldDB" id="V5RIA7"/>
<evidence type="ECO:0000313" key="13">
    <source>
        <dbReference type="EMBL" id="AHB36198.1"/>
    </source>
</evidence>
<keyword evidence="2 9" id="KW-0677">Repeat</keyword>
<feature type="binding site" evidence="9">
    <location>
        <position position="179"/>
    </location>
    <ligand>
        <name>Zn(2+)</name>
        <dbReference type="ChEBI" id="CHEBI:29105"/>
        <label>2</label>
    </ligand>
</feature>
<organism evidence="13 14">
    <name type="scientific">Spiroplasma apis B31</name>
    <dbReference type="NCBI Taxonomy" id="1276258"/>
    <lineage>
        <taxon>Bacteria</taxon>
        <taxon>Bacillati</taxon>
        <taxon>Mycoplasmatota</taxon>
        <taxon>Mollicutes</taxon>
        <taxon>Entomoplasmatales</taxon>
        <taxon>Spiroplasmataceae</taxon>
        <taxon>Spiroplasma</taxon>
    </lineage>
</organism>
<feature type="repeat" description="CXXCXGXG motif" evidence="9">
    <location>
        <begin position="216"/>
        <end position="223"/>
    </location>
</feature>
<dbReference type="eggNOG" id="COG0484">
    <property type="taxonomic scope" value="Bacteria"/>
</dbReference>
<comment type="similarity">
    <text evidence="7 9">Belongs to the DnaJ family.</text>
</comment>
<dbReference type="OrthoDB" id="9779889at2"/>
<dbReference type="Proteomes" id="UP000018550">
    <property type="component" value="Chromosome"/>
</dbReference>
<dbReference type="InterPro" id="IPR036869">
    <property type="entry name" value="J_dom_sf"/>
</dbReference>
<dbReference type="InterPro" id="IPR001305">
    <property type="entry name" value="HSP_DnaJ_Cys-rich_dom"/>
</dbReference>
<dbReference type="InterPro" id="IPR036410">
    <property type="entry name" value="HSP_DnaJ_Cys-rich_dom_sf"/>
</dbReference>
<feature type="binding site" evidence="9">
    <location>
        <position position="159"/>
    </location>
    <ligand>
        <name>Zn(2+)</name>
        <dbReference type="ChEBI" id="CHEBI:29105"/>
        <label>1</label>
    </ligand>
</feature>